<name>A0AAV7U4D7_PLEWA</name>
<evidence type="ECO:0000313" key="2">
    <source>
        <dbReference type="EMBL" id="KAJ1183862.1"/>
    </source>
</evidence>
<organism evidence="2 3">
    <name type="scientific">Pleurodeles waltl</name>
    <name type="common">Iberian ribbed newt</name>
    <dbReference type="NCBI Taxonomy" id="8319"/>
    <lineage>
        <taxon>Eukaryota</taxon>
        <taxon>Metazoa</taxon>
        <taxon>Chordata</taxon>
        <taxon>Craniata</taxon>
        <taxon>Vertebrata</taxon>
        <taxon>Euteleostomi</taxon>
        <taxon>Amphibia</taxon>
        <taxon>Batrachia</taxon>
        <taxon>Caudata</taxon>
        <taxon>Salamandroidea</taxon>
        <taxon>Salamandridae</taxon>
        <taxon>Pleurodelinae</taxon>
        <taxon>Pleurodeles</taxon>
    </lineage>
</organism>
<feature type="compositionally biased region" description="Polar residues" evidence="1">
    <location>
        <begin position="58"/>
        <end position="77"/>
    </location>
</feature>
<proteinExistence type="predicted"/>
<accession>A0AAV7U4D7</accession>
<evidence type="ECO:0000313" key="3">
    <source>
        <dbReference type="Proteomes" id="UP001066276"/>
    </source>
</evidence>
<evidence type="ECO:0000256" key="1">
    <source>
        <dbReference type="SAM" id="MobiDB-lite"/>
    </source>
</evidence>
<dbReference type="Proteomes" id="UP001066276">
    <property type="component" value="Chromosome 3_1"/>
</dbReference>
<reference evidence="2" key="1">
    <citation type="journal article" date="2022" name="bioRxiv">
        <title>Sequencing and chromosome-scale assembly of the giantPleurodeles waltlgenome.</title>
        <authorList>
            <person name="Brown T."/>
            <person name="Elewa A."/>
            <person name="Iarovenko S."/>
            <person name="Subramanian E."/>
            <person name="Araus A.J."/>
            <person name="Petzold A."/>
            <person name="Susuki M."/>
            <person name="Suzuki K.-i.T."/>
            <person name="Hayashi T."/>
            <person name="Toyoda A."/>
            <person name="Oliveira C."/>
            <person name="Osipova E."/>
            <person name="Leigh N.D."/>
            <person name="Simon A."/>
            <person name="Yun M.H."/>
        </authorList>
    </citation>
    <scope>NUCLEOTIDE SEQUENCE</scope>
    <source>
        <strain evidence="2">20211129_DDA</strain>
        <tissue evidence="2">Liver</tissue>
    </source>
</reference>
<gene>
    <name evidence="2" type="ORF">NDU88_000672</name>
</gene>
<dbReference type="AlphaFoldDB" id="A0AAV7U4D7"/>
<sequence length="119" mass="13094">MVAWHAEPRATRMVEEGGEPAGAAKKVLWKRAAQEVRQIQRITSWGTLRGSSGWGRDSTGSSGRESLVESGTATTLEKQSETVAEFPSFLEKEDLLGKVNVKSSESCGLKGRNWLMREK</sequence>
<dbReference type="EMBL" id="JANPWB010000005">
    <property type="protein sequence ID" value="KAJ1183862.1"/>
    <property type="molecule type" value="Genomic_DNA"/>
</dbReference>
<keyword evidence="3" id="KW-1185">Reference proteome</keyword>
<feature type="region of interest" description="Disordered" evidence="1">
    <location>
        <begin position="49"/>
        <end position="81"/>
    </location>
</feature>
<comment type="caution">
    <text evidence="2">The sequence shown here is derived from an EMBL/GenBank/DDBJ whole genome shotgun (WGS) entry which is preliminary data.</text>
</comment>
<feature type="compositionally biased region" description="Basic and acidic residues" evidence="1">
    <location>
        <begin position="1"/>
        <end position="15"/>
    </location>
</feature>
<protein>
    <submittedName>
        <fullName evidence="2">Uncharacterized protein</fullName>
    </submittedName>
</protein>
<feature type="region of interest" description="Disordered" evidence="1">
    <location>
        <begin position="1"/>
        <end position="20"/>
    </location>
</feature>